<reference evidence="3 4" key="1">
    <citation type="journal article" date="2009" name="Stand. Genomic Sci.">
        <title>Complete genome sequence of Rhodothermus marinus type strain (R-10).</title>
        <authorList>
            <person name="Nolan M."/>
            <person name="Tindall B.J."/>
            <person name="Pomrenke H."/>
            <person name="Lapidus A."/>
            <person name="Copeland A."/>
            <person name="Glavina Del Rio T."/>
            <person name="Lucas S."/>
            <person name="Chen F."/>
            <person name="Tice H."/>
            <person name="Cheng J.F."/>
            <person name="Saunders E."/>
            <person name="Han C."/>
            <person name="Bruce D."/>
            <person name="Goodwin L."/>
            <person name="Chain P."/>
            <person name="Pitluck S."/>
            <person name="Ovchinikova G."/>
            <person name="Pati A."/>
            <person name="Ivanova N."/>
            <person name="Mavromatis K."/>
            <person name="Chen A."/>
            <person name="Palaniappan K."/>
            <person name="Land M."/>
            <person name="Hauser L."/>
            <person name="Chang Y.J."/>
            <person name="Jeffries C.D."/>
            <person name="Brettin T."/>
            <person name="Goker M."/>
            <person name="Bristow J."/>
            <person name="Eisen J.A."/>
            <person name="Markowitz V."/>
            <person name="Hugenholtz P."/>
            <person name="Kyrpides N.C."/>
            <person name="Klenk H.P."/>
            <person name="Detter J.C."/>
        </authorList>
    </citation>
    <scope>NUCLEOTIDE SEQUENCE [LARGE SCALE GENOMIC DNA]</scope>
    <source>
        <strain evidence="4">ATCC 43812 / DSM 4252 / R-10</strain>
    </source>
</reference>
<feature type="compositionally biased region" description="Basic and acidic residues" evidence="2">
    <location>
        <begin position="75"/>
        <end position="107"/>
    </location>
</feature>
<evidence type="ECO:0000256" key="2">
    <source>
        <dbReference type="SAM" id="MobiDB-lite"/>
    </source>
</evidence>
<evidence type="ECO:0000313" key="3">
    <source>
        <dbReference type="EMBL" id="ACY47000.1"/>
    </source>
</evidence>
<feature type="coiled-coil region" evidence="1">
    <location>
        <begin position="6"/>
        <end position="60"/>
    </location>
</feature>
<dbReference type="HOGENOM" id="CLU_1884160_0_0_10"/>
<proteinExistence type="predicted"/>
<dbReference type="RefSeq" id="WP_012842612.1">
    <property type="nucleotide sequence ID" value="NC_013501.1"/>
</dbReference>
<dbReference type="STRING" id="518766.Rmar_0091"/>
<dbReference type="KEGG" id="rmr:Rmar_0091"/>
<dbReference type="EMBL" id="CP001807">
    <property type="protein sequence ID" value="ACY47000.1"/>
    <property type="molecule type" value="Genomic_DNA"/>
</dbReference>
<accession>D0MK87</accession>
<keyword evidence="1" id="KW-0175">Coiled coil</keyword>
<keyword evidence="4" id="KW-1185">Reference proteome</keyword>
<dbReference type="OrthoDB" id="1525376at2"/>
<organism evidence="3 4">
    <name type="scientific">Rhodothermus marinus (strain ATCC 43812 / DSM 4252 / R-10)</name>
    <name type="common">Rhodothermus obamensis</name>
    <dbReference type="NCBI Taxonomy" id="518766"/>
    <lineage>
        <taxon>Bacteria</taxon>
        <taxon>Pseudomonadati</taxon>
        <taxon>Rhodothermota</taxon>
        <taxon>Rhodothermia</taxon>
        <taxon>Rhodothermales</taxon>
        <taxon>Rhodothermaceae</taxon>
        <taxon>Rhodothermus</taxon>
    </lineage>
</organism>
<dbReference type="AlphaFoldDB" id="D0MK87"/>
<feature type="region of interest" description="Disordered" evidence="2">
    <location>
        <begin position="75"/>
        <end position="135"/>
    </location>
</feature>
<sequence length="135" mass="15508">MRPEDYQRLKEAEKEHLRALRRLKEAVRLLRRRRAIDEALARLERQTEATLAAHDEALERLALETAYQEARLELALEGHEPPPDDALDPERTRRRAQELLRQLRDESETSAAADSSAPAEARTEKTLGRLRPPGS</sequence>
<dbReference type="Proteomes" id="UP000002221">
    <property type="component" value="Chromosome"/>
</dbReference>
<gene>
    <name evidence="3" type="ordered locus">Rmar_0091</name>
</gene>
<protein>
    <submittedName>
        <fullName evidence="3">CG33484-PA-like protein</fullName>
    </submittedName>
</protein>
<evidence type="ECO:0000256" key="1">
    <source>
        <dbReference type="SAM" id="Coils"/>
    </source>
</evidence>
<evidence type="ECO:0000313" key="4">
    <source>
        <dbReference type="Proteomes" id="UP000002221"/>
    </source>
</evidence>
<feature type="compositionally biased region" description="Low complexity" evidence="2">
    <location>
        <begin position="109"/>
        <end position="120"/>
    </location>
</feature>
<name>D0MK87_RHOM4</name>